<evidence type="ECO:0000256" key="1">
    <source>
        <dbReference type="SAM" id="SignalP"/>
    </source>
</evidence>
<dbReference type="EMBL" id="CP136522">
    <property type="protein sequence ID" value="WOT06880.1"/>
    <property type="molecule type" value="Genomic_DNA"/>
</dbReference>
<dbReference type="PANTHER" id="PTHR35340">
    <property type="entry name" value="PQQ ENZYME REPEAT PROTEIN-RELATED"/>
    <property type="match status" value="1"/>
</dbReference>
<dbReference type="PANTHER" id="PTHR35340:SF10">
    <property type="entry name" value="CYTOPLASMIC PROTEIN"/>
    <property type="match status" value="1"/>
</dbReference>
<feature type="domain" description="Arylsulfotransferase N-terminal" evidence="2">
    <location>
        <begin position="41"/>
        <end position="126"/>
    </location>
</feature>
<sequence>MMKLSRIAMTLVLMGLSSQATASSVDGLLMKPARGTPLGVVINNPYENAPLTALVSLHGHNINDVTVKVHARNNGVPIEYPVSDTKVMEDGGVPIFGLYPDHLNTVTIDWTEAGEKKTFDYKILTPDIDMGFGQGMWAKAPITDVHYVADDFKDRLYFLSWNSKDAKNAQIAHNNNTAPGALAWDATPGFFIIDTAGEIRWYLNPYTTHDPEYLNGAGYPMGMNVTKDGDMIWVQGQGWKHMSIMGKMLGDRLLPGDFQDGSHEAIEAANGNYFIRAARKNYRNDKGLLVNSVRDHIIELDKNGKLVDFWDLNQILDNQRDAALLSLDSGAVCLNVDLDKAGHKVSAEDLADAPYGDIPGVGAGRNWAHVNSVDYDAKDDSIVLSSRHQSAVIKIGRDKKVKWILSASEGWSEKYQDKLLTPVDAKGNKLNCSSKGECKDTNFDFTWTQHTAYVVPQKGTITVFDNGDGRYLEQPAIPMAKYSRSVEYKVNDKDMTVQQVWEYGKEELGYEGYSPITSIVKYQEDKDSMMSYYASSGLFGAGGGLGNVKWDDTTGKTKSILVEHRYGETKPAVRIDVDSNQIFKTGYRAQVIKIADMMK</sequence>
<organism evidence="3 4">
    <name type="scientific">Shewanella youngdeokensis</name>
    <dbReference type="NCBI Taxonomy" id="2999068"/>
    <lineage>
        <taxon>Bacteria</taxon>
        <taxon>Pseudomonadati</taxon>
        <taxon>Pseudomonadota</taxon>
        <taxon>Gammaproteobacteria</taxon>
        <taxon>Alteromonadales</taxon>
        <taxon>Shewanellaceae</taxon>
        <taxon>Shewanella</taxon>
    </lineage>
</organism>
<dbReference type="Gene3D" id="2.60.40.3100">
    <property type="entry name" value="Arylsulphate sulphotransferase monomer, N-terminal domain"/>
    <property type="match status" value="1"/>
</dbReference>
<feature type="chain" id="PRO_5046723746" evidence="1">
    <location>
        <begin position="23"/>
        <end position="599"/>
    </location>
</feature>
<name>A0ABZ0K4J5_9GAMM</name>
<dbReference type="InterPro" id="IPR038477">
    <property type="entry name" value="ASST_N_sf"/>
</dbReference>
<dbReference type="InterPro" id="IPR053143">
    <property type="entry name" value="Arylsulfate_ST"/>
</dbReference>
<evidence type="ECO:0000313" key="3">
    <source>
        <dbReference type="EMBL" id="WOT06880.1"/>
    </source>
</evidence>
<feature type="signal peptide" evidence="1">
    <location>
        <begin position="1"/>
        <end position="22"/>
    </location>
</feature>
<dbReference type="RefSeq" id="WP_310471152.1">
    <property type="nucleotide sequence ID" value="NZ_CP136522.1"/>
</dbReference>
<dbReference type="Proteomes" id="UP001529491">
    <property type="component" value="Chromosome"/>
</dbReference>
<keyword evidence="1" id="KW-0732">Signal</keyword>
<proteinExistence type="predicted"/>
<evidence type="ECO:0000313" key="4">
    <source>
        <dbReference type="Proteomes" id="UP001529491"/>
    </source>
</evidence>
<dbReference type="InterPro" id="IPR010262">
    <property type="entry name" value="Arylsulfotransferase_bact"/>
</dbReference>
<protein>
    <submittedName>
        <fullName evidence="3">Aryl-sulfate sulfotransferase</fullName>
    </submittedName>
</protein>
<gene>
    <name evidence="3" type="ORF">RGE70_09135</name>
</gene>
<reference evidence="3 4" key="1">
    <citation type="submission" date="2023-10" db="EMBL/GenBank/DDBJ databases">
        <title>Complete genome sequence of Shewanella sp. DAU334.</title>
        <authorList>
            <person name="Lee Y.-S."/>
            <person name="Jeong H.-R."/>
            <person name="Hwang E.-J."/>
            <person name="Choi Y.-L."/>
            <person name="Kim G.-D."/>
        </authorList>
    </citation>
    <scope>NUCLEOTIDE SEQUENCE [LARGE SCALE GENOMIC DNA]</scope>
    <source>
        <strain evidence="3 4">DAU334</strain>
    </source>
</reference>
<dbReference type="Pfam" id="PF05935">
    <property type="entry name" value="Arylsulfotrans"/>
    <property type="match status" value="1"/>
</dbReference>
<dbReference type="InterPro" id="IPR035391">
    <property type="entry name" value="Arylsulfotran_N"/>
</dbReference>
<keyword evidence="4" id="KW-1185">Reference proteome</keyword>
<accession>A0ABZ0K4J5</accession>
<dbReference type="Pfam" id="PF17425">
    <property type="entry name" value="Arylsulfotran_N"/>
    <property type="match status" value="1"/>
</dbReference>
<evidence type="ECO:0000259" key="2">
    <source>
        <dbReference type="Pfam" id="PF17425"/>
    </source>
</evidence>